<proteinExistence type="predicted"/>
<evidence type="ECO:0000313" key="5">
    <source>
        <dbReference type="Proteomes" id="UP000507245"/>
    </source>
</evidence>
<gene>
    <name evidence="2" type="ORF">CURHAP_LOCUS12112</name>
    <name evidence="3" type="ORF">ORAREDHAP_LOCUS11935</name>
</gene>
<evidence type="ECO:0000313" key="3">
    <source>
        <dbReference type="EMBL" id="CAB4298959.1"/>
    </source>
</evidence>
<dbReference type="EMBL" id="CAEKDK010000002">
    <property type="protein sequence ID" value="CAB4268492.1"/>
    <property type="molecule type" value="Genomic_DNA"/>
</dbReference>
<dbReference type="Proteomes" id="UP000507245">
    <property type="component" value="Unassembled WGS sequence"/>
</dbReference>
<reference evidence="3 4" key="2">
    <citation type="submission" date="2020-05" db="EMBL/GenBank/DDBJ databases">
        <authorList>
            <person name="Campoy J."/>
            <person name="Schneeberger K."/>
            <person name="Spophaly S."/>
        </authorList>
    </citation>
    <scope>NUCLEOTIDE SEQUENCE [LARGE SCALE GENOMIC DNA]</scope>
    <source>
        <strain evidence="3">PruArmRojPasFocal</strain>
    </source>
</reference>
<evidence type="ECO:0000256" key="1">
    <source>
        <dbReference type="SAM" id="MobiDB-lite"/>
    </source>
</evidence>
<name>A0A6J5WBN1_PRUAR</name>
<protein>
    <submittedName>
        <fullName evidence="3">Uncharacterized protein</fullName>
    </submittedName>
</protein>
<dbReference type="EMBL" id="CAEKKB010000002">
    <property type="protein sequence ID" value="CAB4298959.1"/>
    <property type="molecule type" value="Genomic_DNA"/>
</dbReference>
<accession>A0A6J5WBN1</accession>
<keyword evidence="5" id="KW-1185">Reference proteome</keyword>
<feature type="region of interest" description="Disordered" evidence="1">
    <location>
        <begin position="46"/>
        <end position="65"/>
    </location>
</feature>
<evidence type="ECO:0000313" key="4">
    <source>
        <dbReference type="Proteomes" id="UP000507222"/>
    </source>
</evidence>
<organism evidence="3 5">
    <name type="scientific">Prunus armeniaca</name>
    <name type="common">Apricot</name>
    <name type="synonym">Armeniaca vulgaris</name>
    <dbReference type="NCBI Taxonomy" id="36596"/>
    <lineage>
        <taxon>Eukaryota</taxon>
        <taxon>Viridiplantae</taxon>
        <taxon>Streptophyta</taxon>
        <taxon>Embryophyta</taxon>
        <taxon>Tracheophyta</taxon>
        <taxon>Spermatophyta</taxon>
        <taxon>Magnoliopsida</taxon>
        <taxon>eudicotyledons</taxon>
        <taxon>Gunneridae</taxon>
        <taxon>Pentapetalae</taxon>
        <taxon>rosids</taxon>
        <taxon>fabids</taxon>
        <taxon>Rosales</taxon>
        <taxon>Rosaceae</taxon>
        <taxon>Amygdaloideae</taxon>
        <taxon>Amygdaleae</taxon>
        <taxon>Prunus</taxon>
    </lineage>
</organism>
<evidence type="ECO:0000313" key="2">
    <source>
        <dbReference type="EMBL" id="CAB4268492.1"/>
    </source>
</evidence>
<sequence length="65" mass="7134">MNFGKIGFLLGCPNLLSSSIPRHSRTALLHNLVRYQGEAMIETAVDEPRDPELNARGVVPADDET</sequence>
<reference evidence="5" key="1">
    <citation type="journal article" date="2020" name="Genome Biol.">
        <title>Gamete binning: chromosome-level and haplotype-resolved genome assembly enabled by high-throughput single-cell sequencing of gamete genomes.</title>
        <authorList>
            <person name="Campoy J.A."/>
            <person name="Sun H."/>
            <person name="Goel M."/>
            <person name="Jiao W.-B."/>
            <person name="Folz-Donahue K."/>
            <person name="Wang N."/>
            <person name="Rubio M."/>
            <person name="Liu C."/>
            <person name="Kukat C."/>
            <person name="Ruiz D."/>
            <person name="Huettel B."/>
            <person name="Schneeberger K."/>
        </authorList>
    </citation>
    <scope>NUCLEOTIDE SEQUENCE [LARGE SCALE GENOMIC DNA]</scope>
    <source>
        <strain evidence="5">cv. Rojo Pasion</strain>
    </source>
</reference>
<dbReference type="Proteomes" id="UP000507222">
    <property type="component" value="Unassembled WGS sequence"/>
</dbReference>
<dbReference type="AlphaFoldDB" id="A0A6J5WBN1"/>